<keyword evidence="2" id="KW-0812">Transmembrane</keyword>
<keyword evidence="4" id="KW-1185">Reference proteome</keyword>
<evidence type="ECO:0000256" key="2">
    <source>
        <dbReference type="SAM" id="Phobius"/>
    </source>
</evidence>
<evidence type="ECO:0000256" key="1">
    <source>
        <dbReference type="SAM" id="MobiDB-lite"/>
    </source>
</evidence>
<dbReference type="EMBL" id="BAGZ01000008">
    <property type="protein sequence ID" value="GAB77984.1"/>
    <property type="molecule type" value="Genomic_DNA"/>
</dbReference>
<dbReference type="AlphaFoldDB" id="K6VMR7"/>
<feature type="transmembrane region" description="Helical" evidence="2">
    <location>
        <begin position="103"/>
        <end position="125"/>
    </location>
</feature>
<evidence type="ECO:0000313" key="3">
    <source>
        <dbReference type="EMBL" id="GAB77984.1"/>
    </source>
</evidence>
<feature type="transmembrane region" description="Helical" evidence="2">
    <location>
        <begin position="74"/>
        <end position="97"/>
    </location>
</feature>
<accession>K6VMR7</accession>
<dbReference type="Proteomes" id="UP000008495">
    <property type="component" value="Unassembled WGS sequence"/>
</dbReference>
<reference evidence="3 4" key="1">
    <citation type="submission" date="2012-08" db="EMBL/GenBank/DDBJ databases">
        <title>Whole genome shotgun sequence of Austwickia chelonae NBRC 105200.</title>
        <authorList>
            <person name="Yoshida I."/>
            <person name="Hosoyama A."/>
            <person name="Tsuchikane K."/>
            <person name="Katsumata H."/>
            <person name="Ando Y."/>
            <person name="Ohji S."/>
            <person name="Hamada M."/>
            <person name="Tamura T."/>
            <person name="Yamazoe A."/>
            <person name="Yamazaki S."/>
            <person name="Fujita N."/>
        </authorList>
    </citation>
    <scope>NUCLEOTIDE SEQUENCE [LARGE SCALE GENOMIC DNA]</scope>
    <source>
        <strain evidence="3 4">NBRC 105200</strain>
    </source>
</reference>
<proteinExistence type="predicted"/>
<sequence>MSEQTYDAATPPPPDSWPGAGGLRSVAPVVPTWPGATTAQGTDSWPGAGPRTKKVRRQKNTAGAVPVRRRPSRVAAILFPAVAAVILFVLVAVWASIDPDHRALQMGTLLTVSVLVLGLLVLAGYRQRR</sequence>
<keyword evidence="2" id="KW-1133">Transmembrane helix</keyword>
<evidence type="ECO:0000313" key="4">
    <source>
        <dbReference type="Proteomes" id="UP000008495"/>
    </source>
</evidence>
<protein>
    <submittedName>
        <fullName evidence="3">Uncharacterized protein</fullName>
    </submittedName>
</protein>
<dbReference type="OrthoDB" id="5150403at2"/>
<feature type="region of interest" description="Disordered" evidence="1">
    <location>
        <begin position="1"/>
        <end position="66"/>
    </location>
</feature>
<comment type="caution">
    <text evidence="3">The sequence shown here is derived from an EMBL/GenBank/DDBJ whole genome shotgun (WGS) entry which is preliminary data.</text>
</comment>
<gene>
    <name evidence="3" type="ORF">AUCHE_08_02270</name>
</gene>
<dbReference type="RefSeq" id="WP_006502738.1">
    <property type="nucleotide sequence ID" value="NZ_BAGZ01000008.1"/>
</dbReference>
<organism evidence="3 4">
    <name type="scientific">Austwickia chelonae NBRC 105200</name>
    <dbReference type="NCBI Taxonomy" id="1184607"/>
    <lineage>
        <taxon>Bacteria</taxon>
        <taxon>Bacillati</taxon>
        <taxon>Actinomycetota</taxon>
        <taxon>Actinomycetes</taxon>
        <taxon>Micrococcales</taxon>
        <taxon>Dermatophilaceae</taxon>
        <taxon>Austwickia</taxon>
    </lineage>
</organism>
<name>K6VMR7_9MICO</name>
<keyword evidence="2" id="KW-0472">Membrane</keyword>